<evidence type="ECO:0000256" key="2">
    <source>
        <dbReference type="ARBA" id="ARBA00022475"/>
    </source>
</evidence>
<dbReference type="InParanoid" id="A0A0D2J3A9"/>
<keyword evidence="5 7" id="KW-1133">Transmembrane helix</keyword>
<evidence type="ECO:0000313" key="9">
    <source>
        <dbReference type="EMBL" id="KIX12684.1"/>
    </source>
</evidence>
<feature type="transmembrane region" description="Helical" evidence="7">
    <location>
        <begin position="268"/>
        <end position="292"/>
    </location>
</feature>
<dbReference type="PIRSF" id="PIRSF006066">
    <property type="entry name" value="HI0050"/>
    <property type="match status" value="1"/>
</dbReference>
<dbReference type="PANTHER" id="PTHR33362:SF2">
    <property type="entry name" value="TRAP TRANSPORTER LARGE PERMEASE PROTEIN"/>
    <property type="match status" value="1"/>
</dbReference>
<organism evidence="9 10">
    <name type="scientific">Dethiosulfatarculus sandiegensis</name>
    <dbReference type="NCBI Taxonomy" id="1429043"/>
    <lineage>
        <taxon>Bacteria</taxon>
        <taxon>Pseudomonadati</taxon>
        <taxon>Thermodesulfobacteriota</taxon>
        <taxon>Desulfarculia</taxon>
        <taxon>Desulfarculales</taxon>
        <taxon>Desulfarculaceae</taxon>
        <taxon>Dethiosulfatarculus</taxon>
    </lineage>
</organism>
<feature type="transmembrane region" description="Helical" evidence="7">
    <location>
        <begin position="48"/>
        <end position="68"/>
    </location>
</feature>
<dbReference type="GO" id="GO:0005886">
    <property type="term" value="C:plasma membrane"/>
    <property type="evidence" value="ECO:0007669"/>
    <property type="project" value="UniProtKB-SubCell"/>
</dbReference>
<feature type="domain" description="TRAP C4-dicarboxylate transport system permease DctM subunit" evidence="8">
    <location>
        <begin position="8"/>
        <end position="409"/>
    </location>
</feature>
<feature type="transmembrane region" description="Helical" evidence="7">
    <location>
        <begin position="135"/>
        <end position="159"/>
    </location>
</feature>
<dbReference type="Proteomes" id="UP000032233">
    <property type="component" value="Unassembled WGS sequence"/>
</dbReference>
<evidence type="ECO:0000256" key="4">
    <source>
        <dbReference type="ARBA" id="ARBA00022692"/>
    </source>
</evidence>
<dbReference type="NCBIfam" id="TIGR00786">
    <property type="entry name" value="dctM"/>
    <property type="match status" value="1"/>
</dbReference>
<keyword evidence="2" id="KW-1003">Cell membrane</keyword>
<name>A0A0D2J3A9_9BACT</name>
<feature type="transmembrane region" description="Helical" evidence="7">
    <location>
        <begin position="359"/>
        <end position="380"/>
    </location>
</feature>
<proteinExistence type="predicted"/>
<feature type="transmembrane region" description="Helical" evidence="7">
    <location>
        <begin position="165"/>
        <end position="191"/>
    </location>
</feature>
<evidence type="ECO:0000256" key="3">
    <source>
        <dbReference type="ARBA" id="ARBA00022519"/>
    </source>
</evidence>
<feature type="transmembrane region" description="Helical" evidence="7">
    <location>
        <begin position="392"/>
        <end position="413"/>
    </location>
</feature>
<dbReference type="EMBL" id="AZAC01000026">
    <property type="protein sequence ID" value="KIX12684.1"/>
    <property type="molecule type" value="Genomic_DNA"/>
</dbReference>
<dbReference type="STRING" id="1429043.X474_17870"/>
<evidence type="ECO:0000256" key="7">
    <source>
        <dbReference type="SAM" id="Phobius"/>
    </source>
</evidence>
<feature type="transmembrane region" description="Helical" evidence="7">
    <location>
        <begin position="240"/>
        <end position="256"/>
    </location>
</feature>
<evidence type="ECO:0000256" key="6">
    <source>
        <dbReference type="ARBA" id="ARBA00023136"/>
    </source>
</evidence>
<evidence type="ECO:0000256" key="1">
    <source>
        <dbReference type="ARBA" id="ARBA00004429"/>
    </source>
</evidence>
<sequence length="430" mass="45644">MNPLVLLLGSFFLLLILRVPIAFGMAISSLLVIIQLDLPLMSIVNQMFAGINSFPLLAVPFFMLLGQVMNGGGITDRLVNVSNVWVGHIRGGLGHVNVMVSMLFAGLSGSGAADTAGIGSMMIPTMNRSGFDKPFSVAITAASSTLGVIIPPSIMMVLYGALAQISIGALFWAGVIPGILIGVAQMFYCYYRARKYNYPRAPKVTWGERITVTAKAVPPLLLPLIILGGITAGIYTATEAAAIAVAYGFVLVLVFYKDVGIKQLPKVFANACVGYALPMFCVSAAGIMGWIISYLDAPTIISEWILGITTSYFGVYSMIILAMLVMGTFLSPIATIIIFMPIIQALGEAASLNPIHLGLIVNLTLALGMVTPPYGICLLIGSQIGEISAPRAFIAILPMFLLALAIIVAGVIWPDLFLFLPKMIMPGSFA</sequence>
<keyword evidence="6 7" id="KW-0472">Membrane</keyword>
<reference evidence="9 10" key="1">
    <citation type="submission" date="2013-11" db="EMBL/GenBank/DDBJ databases">
        <title>Metagenomic analysis of a methanogenic consortium involved in long chain n-alkane degradation.</title>
        <authorList>
            <person name="Davidova I.A."/>
            <person name="Callaghan A.V."/>
            <person name="Wawrik B."/>
            <person name="Pruitt S."/>
            <person name="Marks C."/>
            <person name="Duncan K.E."/>
            <person name="Suflita J.M."/>
        </authorList>
    </citation>
    <scope>NUCLEOTIDE SEQUENCE [LARGE SCALE GENOMIC DNA]</scope>
    <source>
        <strain evidence="9 10">SPR</strain>
    </source>
</reference>
<accession>A0A0D2J3A9</accession>
<comment type="caution">
    <text evidence="9">The sequence shown here is derived from an EMBL/GenBank/DDBJ whole genome shotgun (WGS) entry which is preliminary data.</text>
</comment>
<gene>
    <name evidence="9" type="ORF">X474_17870</name>
</gene>
<feature type="transmembrane region" description="Helical" evidence="7">
    <location>
        <begin position="304"/>
        <end position="322"/>
    </location>
</feature>
<dbReference type="InterPro" id="IPR004681">
    <property type="entry name" value="TRAP_DctM"/>
</dbReference>
<evidence type="ECO:0000259" key="8">
    <source>
        <dbReference type="Pfam" id="PF06808"/>
    </source>
</evidence>
<protein>
    <submittedName>
        <fullName evidence="9">C4-dicarboxylate ABC transporter</fullName>
    </submittedName>
</protein>
<keyword evidence="3" id="KW-0997">Cell inner membrane</keyword>
<dbReference type="PANTHER" id="PTHR33362">
    <property type="entry name" value="SIALIC ACID TRAP TRANSPORTER PERMEASE PROTEIN SIAT-RELATED"/>
    <property type="match status" value="1"/>
</dbReference>
<dbReference type="InterPro" id="IPR010656">
    <property type="entry name" value="DctM"/>
</dbReference>
<evidence type="ECO:0000256" key="5">
    <source>
        <dbReference type="ARBA" id="ARBA00022989"/>
    </source>
</evidence>
<dbReference type="RefSeq" id="WP_044350322.1">
    <property type="nucleotide sequence ID" value="NZ_AZAC01000026.1"/>
</dbReference>
<dbReference type="PATRIC" id="fig|1429043.3.peg.3780"/>
<keyword evidence="10" id="KW-1185">Reference proteome</keyword>
<dbReference type="Pfam" id="PF06808">
    <property type="entry name" value="DctM"/>
    <property type="match status" value="1"/>
</dbReference>
<dbReference type="OrthoDB" id="9790209at2"/>
<dbReference type="AlphaFoldDB" id="A0A0D2J3A9"/>
<feature type="transmembrane region" description="Helical" evidence="7">
    <location>
        <begin position="329"/>
        <end position="347"/>
    </location>
</feature>
<keyword evidence="4 7" id="KW-0812">Transmembrane</keyword>
<evidence type="ECO:0000313" key="10">
    <source>
        <dbReference type="Proteomes" id="UP000032233"/>
    </source>
</evidence>
<feature type="transmembrane region" description="Helical" evidence="7">
    <location>
        <begin position="212"/>
        <end position="234"/>
    </location>
</feature>
<dbReference type="GO" id="GO:0022857">
    <property type="term" value="F:transmembrane transporter activity"/>
    <property type="evidence" value="ECO:0007669"/>
    <property type="project" value="TreeGrafter"/>
</dbReference>
<comment type="subcellular location">
    <subcellularLocation>
        <location evidence="1">Cell inner membrane</location>
        <topology evidence="1">Multi-pass membrane protein</topology>
    </subcellularLocation>
</comment>